<gene>
    <name evidence="5" type="ORF">JWV37_10835</name>
</gene>
<keyword evidence="2" id="KW-0813">Transport</keyword>
<dbReference type="InterPro" id="IPR000914">
    <property type="entry name" value="SBP_5_dom"/>
</dbReference>
<dbReference type="EMBL" id="JAFHKK010000030">
    <property type="protein sequence ID" value="MBN2965278.1"/>
    <property type="molecule type" value="Genomic_DNA"/>
</dbReference>
<comment type="similarity">
    <text evidence="1">Belongs to the bacterial solute-binding protein 5 family.</text>
</comment>
<accession>A0ABS2WUL9</accession>
<comment type="caution">
    <text evidence="5">The sequence shown here is derived from an EMBL/GenBank/DDBJ whole genome shotgun (WGS) entry which is preliminary data.</text>
</comment>
<dbReference type="Gene3D" id="3.10.105.10">
    <property type="entry name" value="Dipeptide-binding Protein, Domain 3"/>
    <property type="match status" value="1"/>
</dbReference>
<name>A0ABS2WUL9_9BACT</name>
<evidence type="ECO:0000313" key="6">
    <source>
        <dbReference type="Proteomes" id="UP000703590"/>
    </source>
</evidence>
<feature type="domain" description="Solute-binding protein family 5" evidence="4">
    <location>
        <begin position="81"/>
        <end position="434"/>
    </location>
</feature>
<organism evidence="5 6">
    <name type="scientific">Sulfurospirillum tamanense</name>
    <dbReference type="NCBI Taxonomy" id="2813362"/>
    <lineage>
        <taxon>Bacteria</taxon>
        <taxon>Pseudomonadati</taxon>
        <taxon>Campylobacterota</taxon>
        <taxon>Epsilonproteobacteria</taxon>
        <taxon>Campylobacterales</taxon>
        <taxon>Sulfurospirillaceae</taxon>
        <taxon>Sulfurospirillum</taxon>
    </lineage>
</organism>
<dbReference type="PANTHER" id="PTHR30290:SF9">
    <property type="entry name" value="OLIGOPEPTIDE-BINDING PROTEIN APPA"/>
    <property type="match status" value="1"/>
</dbReference>
<evidence type="ECO:0000259" key="4">
    <source>
        <dbReference type="Pfam" id="PF00496"/>
    </source>
</evidence>
<evidence type="ECO:0000256" key="2">
    <source>
        <dbReference type="ARBA" id="ARBA00022448"/>
    </source>
</evidence>
<keyword evidence="6" id="KW-1185">Reference proteome</keyword>
<dbReference type="Pfam" id="PF00496">
    <property type="entry name" value="SBP_bac_5"/>
    <property type="match status" value="1"/>
</dbReference>
<dbReference type="InterPro" id="IPR039424">
    <property type="entry name" value="SBP_5"/>
</dbReference>
<reference evidence="5 6" key="3">
    <citation type="submission" date="2021-02" db="EMBL/GenBank/DDBJ databases">
        <authorList>
            <person name="Merkel A.Y."/>
        </authorList>
    </citation>
    <scope>NUCLEOTIDE SEQUENCE [LARGE SCALE GENOMIC DNA]</scope>
    <source>
        <strain evidence="5 6">T05b</strain>
    </source>
</reference>
<keyword evidence="3" id="KW-0732">Signal</keyword>
<dbReference type="Proteomes" id="UP000703590">
    <property type="component" value="Unassembled WGS sequence"/>
</dbReference>
<dbReference type="PANTHER" id="PTHR30290">
    <property type="entry name" value="PERIPLASMIC BINDING COMPONENT OF ABC TRANSPORTER"/>
    <property type="match status" value="1"/>
</dbReference>
<evidence type="ECO:0000313" key="5">
    <source>
        <dbReference type="EMBL" id="MBN2965278.1"/>
    </source>
</evidence>
<dbReference type="Gene3D" id="3.40.190.10">
    <property type="entry name" value="Periplasmic binding protein-like II"/>
    <property type="match status" value="1"/>
</dbReference>
<sequence length="549" mass="63535">MRFISIFWLFLGLLFAEPHFVDKPLEYIQKSSCGEPLHVKHPKSHIKIYLPSIPYTYVSRLINGSLLRVSDNENGWEYMMATEISQIDAFTHDVTLRQNVKFQDGSSFDAKNVVRNFEQFIAHPFTYTDIHNRLKSIEYIDQYKVRFHLLKPYGMFLHDLASINLYSNAYLDKFGWRGDATGDSMVEPGVYGLGPYILHQGYATGRKQTKEVVLKANPHYYEANKPYIQTITIFTELNFDSAVDWALNKEGILDIAPLPFNKKAEAVLSPYSKLFTSPSLHNYTIYFNMLKPNGVFKDKSIRQALNRAINHANLLNFVYKKEGEISPSAASINFVAIKKSAKLLRPESALEQKEKKELRSILNGLTLNVLTQDRFMFLWRGIEYQLLPYGVKLNFTVTQSEKNIYENLLTNRDKPKDWDILTWGNDDWYGNHPWTVFFAYRPGSEWSMIQEDKKMSSLLENLFMTSLENLAYDNTIASIISHAQNEAYLLKVPSPHLVLALNKELLYTPSKSAIMPLWEAKISNLHWSVREGEYPKACQEPFMPKRLLQ</sequence>
<protein>
    <submittedName>
        <fullName evidence="5">ABC transporter substrate-binding protein</fullName>
    </submittedName>
</protein>
<reference evidence="6" key="1">
    <citation type="submission" date="2021-02" db="EMBL/GenBank/DDBJ databases">
        <title>Sulfurospirillum tamanensis sp. nov.</title>
        <authorList>
            <person name="Merkel A.Y."/>
        </authorList>
    </citation>
    <scope>NUCLEOTIDE SEQUENCE [LARGE SCALE GENOMIC DNA]</scope>
    <source>
        <strain evidence="6">T05b</strain>
    </source>
</reference>
<evidence type="ECO:0000256" key="1">
    <source>
        <dbReference type="ARBA" id="ARBA00005695"/>
    </source>
</evidence>
<evidence type="ECO:0000256" key="3">
    <source>
        <dbReference type="ARBA" id="ARBA00022729"/>
    </source>
</evidence>
<dbReference type="SUPFAM" id="SSF53850">
    <property type="entry name" value="Periplasmic binding protein-like II"/>
    <property type="match status" value="1"/>
</dbReference>
<reference evidence="5 6" key="2">
    <citation type="submission" date="2021-02" db="EMBL/GenBank/DDBJ databases">
        <title>Sulfurospirillum tamanensis sp. nov.</title>
        <authorList>
            <person name="Frolova A."/>
            <person name="Merkel A."/>
            <person name="Slobodkin A."/>
        </authorList>
    </citation>
    <scope>NUCLEOTIDE SEQUENCE [LARGE SCALE GENOMIC DNA]</scope>
    <source>
        <strain evidence="5 6">T05b</strain>
    </source>
</reference>
<proteinExistence type="inferred from homology"/>